<dbReference type="SUPFAM" id="SSF53254">
    <property type="entry name" value="Phosphoglycerate mutase-like"/>
    <property type="match status" value="1"/>
</dbReference>
<dbReference type="InterPro" id="IPR000560">
    <property type="entry name" value="His_Pase_clade-2"/>
</dbReference>
<feature type="signal peptide" evidence="14">
    <location>
        <begin position="1"/>
        <end position="19"/>
    </location>
</feature>
<evidence type="ECO:0000256" key="10">
    <source>
        <dbReference type="ARBA" id="ARBA00043668"/>
    </source>
</evidence>
<dbReference type="Proteomes" id="UP000652755">
    <property type="component" value="Unassembled WGS sequence"/>
</dbReference>
<evidence type="ECO:0000313" key="16">
    <source>
        <dbReference type="Proteomes" id="UP000652755"/>
    </source>
</evidence>
<evidence type="ECO:0000256" key="2">
    <source>
        <dbReference type="ARBA" id="ARBA00008422"/>
    </source>
</evidence>
<evidence type="ECO:0000256" key="1">
    <source>
        <dbReference type="ARBA" id="ARBA00004370"/>
    </source>
</evidence>
<dbReference type="Gene3D" id="3.40.50.1240">
    <property type="entry name" value="Phosphoglycerate mutase-like"/>
    <property type="match status" value="1"/>
</dbReference>
<dbReference type="EC" id="3.1.3.80" evidence="3"/>
<evidence type="ECO:0000256" key="14">
    <source>
        <dbReference type="SAM" id="SignalP"/>
    </source>
</evidence>
<dbReference type="RefSeq" id="WP_187069457.1">
    <property type="nucleotide sequence ID" value="NZ_JACRYL010000001.1"/>
</dbReference>
<gene>
    <name evidence="15" type="ORF">H7U22_00900</name>
</gene>
<reference evidence="15 16" key="1">
    <citation type="submission" date="2020-08" db="EMBL/GenBank/DDBJ databases">
        <authorList>
            <person name="Sun Q."/>
            <person name="Inoue M."/>
        </authorList>
    </citation>
    <scope>NUCLEOTIDE SEQUENCE [LARGE SCALE GENOMIC DNA]</scope>
    <source>
        <strain evidence="15 16">CCM 8938</strain>
    </source>
</reference>
<evidence type="ECO:0000256" key="6">
    <source>
        <dbReference type="ARBA" id="ARBA00022729"/>
    </source>
</evidence>
<evidence type="ECO:0000256" key="4">
    <source>
        <dbReference type="ARBA" id="ARBA00013040"/>
    </source>
</evidence>
<sequence length="448" mass="51003">MNRIYILLLLTAFSLSGFAQQKPSIKLGTKTLYQPLQSNYTPVPSGYKAVYINFIGRHGARHLTKDVKVSYAWRLLKKADSLNVLNDEGKMLWKMVSNLDKVEEKGFASISKTGAEELEGIAKRMYTNQKNVFSGNSTPLMISTTKKGRTKESAEAFLAGLKAEKPSLTENVKFNYADDDHLRFYDFSKTYNEFEEHGAWIKEYQKLANIKKLNSITDQFVNKFFKADFLKSLNPENRTTFIEDIYGFYTILGAIEYEIKAVNLNDTDLNFAKYFIATDLKALGVLGDAEDFLKKGPGMNANGIQVRIAAPLLADFINTTDSYLKSNSPKADLRFAHAETVAPFAAIMNIKGASEPAKDILSFNQVWKAEKVIPFSANIQWIFYKNESKNQYLVKFLLNEKEVAINGLSTKTYPYYNWDSVRAFYLKKLKSLKVRLNDNMHDYLLNVK</sequence>
<protein>
    <recommendedName>
        <fullName evidence="5">Multiple inositol polyphosphate phosphatase 1</fullName>
        <ecNumber evidence="4">3.1.3.62</ecNumber>
        <ecNumber evidence="3">3.1.3.80</ecNumber>
    </recommendedName>
    <alternativeName>
        <fullName evidence="9">2,3-bisphosphoglycerate 3-phosphatase</fullName>
    </alternativeName>
</protein>
<accession>A0ABR7KLL9</accession>
<dbReference type="Pfam" id="PF00328">
    <property type="entry name" value="His_Phos_2"/>
    <property type="match status" value="1"/>
</dbReference>
<dbReference type="EMBL" id="JACRYL010000001">
    <property type="protein sequence ID" value="MBC6108970.1"/>
    <property type="molecule type" value="Genomic_DNA"/>
</dbReference>
<evidence type="ECO:0000256" key="8">
    <source>
        <dbReference type="ARBA" id="ARBA00023136"/>
    </source>
</evidence>
<evidence type="ECO:0000256" key="3">
    <source>
        <dbReference type="ARBA" id="ARBA00012976"/>
    </source>
</evidence>
<keyword evidence="16" id="KW-1185">Reference proteome</keyword>
<name>A0ABR7KLL9_9SPHI</name>
<keyword evidence="6 14" id="KW-0732">Signal</keyword>
<evidence type="ECO:0000256" key="9">
    <source>
        <dbReference type="ARBA" id="ARBA00031642"/>
    </source>
</evidence>
<keyword evidence="7" id="KW-0378">Hydrolase</keyword>
<evidence type="ECO:0000256" key="11">
    <source>
        <dbReference type="ARBA" id="ARBA00043671"/>
    </source>
</evidence>
<evidence type="ECO:0000256" key="13">
    <source>
        <dbReference type="ARBA" id="ARBA00043832"/>
    </source>
</evidence>
<comment type="subcellular location">
    <subcellularLocation>
        <location evidence="1">Membrane</location>
    </subcellularLocation>
</comment>
<dbReference type="PANTHER" id="PTHR20963">
    <property type="entry name" value="MULTIPLE INOSITOL POLYPHOSPHATE PHOSPHATASE-RELATED"/>
    <property type="match status" value="1"/>
</dbReference>
<organism evidence="15 16">
    <name type="scientific">Pedobacter fastidiosus</name>
    <dbReference type="NCBI Taxonomy" id="2765361"/>
    <lineage>
        <taxon>Bacteria</taxon>
        <taxon>Pseudomonadati</taxon>
        <taxon>Bacteroidota</taxon>
        <taxon>Sphingobacteriia</taxon>
        <taxon>Sphingobacteriales</taxon>
        <taxon>Sphingobacteriaceae</taxon>
        <taxon>Pedobacter</taxon>
    </lineage>
</organism>
<keyword evidence="8" id="KW-0472">Membrane</keyword>
<evidence type="ECO:0000256" key="12">
    <source>
        <dbReference type="ARBA" id="ARBA00043691"/>
    </source>
</evidence>
<dbReference type="EC" id="3.1.3.62" evidence="4"/>
<dbReference type="InterPro" id="IPR029033">
    <property type="entry name" value="His_PPase_superfam"/>
</dbReference>
<comment type="caution">
    <text evidence="15">The sequence shown here is derived from an EMBL/GenBank/DDBJ whole genome shotgun (WGS) entry which is preliminary data.</text>
</comment>
<comment type="catalytic activity">
    <reaction evidence="13">
        <text>(2R)-2,3-bisphosphoglycerate + H2O = (2R)-2-phosphoglycerate + phosphate</text>
        <dbReference type="Rhea" id="RHEA:27381"/>
        <dbReference type="ChEBI" id="CHEBI:15377"/>
        <dbReference type="ChEBI" id="CHEBI:43474"/>
        <dbReference type="ChEBI" id="CHEBI:58248"/>
        <dbReference type="ChEBI" id="CHEBI:58289"/>
        <dbReference type="EC" id="3.1.3.80"/>
    </reaction>
    <physiologicalReaction direction="left-to-right" evidence="13">
        <dbReference type="Rhea" id="RHEA:27382"/>
    </physiologicalReaction>
</comment>
<evidence type="ECO:0000256" key="5">
    <source>
        <dbReference type="ARBA" id="ARBA00018097"/>
    </source>
</evidence>
<comment type="catalytic activity">
    <reaction evidence="12">
        <text>1D-myo-inositol hexakisphosphate + H2O = 1D-myo-inositol 1,2,4,5,6-pentakisphosphate + phosphate</text>
        <dbReference type="Rhea" id="RHEA:16989"/>
        <dbReference type="ChEBI" id="CHEBI:15377"/>
        <dbReference type="ChEBI" id="CHEBI:43474"/>
        <dbReference type="ChEBI" id="CHEBI:57798"/>
        <dbReference type="ChEBI" id="CHEBI:58130"/>
        <dbReference type="EC" id="3.1.3.62"/>
    </reaction>
    <physiologicalReaction direction="left-to-right" evidence="12">
        <dbReference type="Rhea" id="RHEA:16990"/>
    </physiologicalReaction>
</comment>
<comment type="catalytic activity">
    <reaction evidence="11">
        <text>1D-myo-inositol 1,2,4,5,6-pentakisphosphate + H2O = 1D-myo-inositol 1,2,5,6-tetrakisphosphate + phosphate</text>
        <dbReference type="Rhea" id="RHEA:77115"/>
        <dbReference type="ChEBI" id="CHEBI:15377"/>
        <dbReference type="ChEBI" id="CHEBI:43474"/>
        <dbReference type="ChEBI" id="CHEBI:57798"/>
        <dbReference type="ChEBI" id="CHEBI:195535"/>
        <dbReference type="EC" id="3.1.3.62"/>
    </reaction>
    <physiologicalReaction direction="left-to-right" evidence="11">
        <dbReference type="Rhea" id="RHEA:77116"/>
    </physiologicalReaction>
</comment>
<feature type="chain" id="PRO_5046619131" description="Multiple inositol polyphosphate phosphatase 1" evidence="14">
    <location>
        <begin position="20"/>
        <end position="448"/>
    </location>
</feature>
<proteinExistence type="inferred from homology"/>
<evidence type="ECO:0000256" key="7">
    <source>
        <dbReference type="ARBA" id="ARBA00022801"/>
    </source>
</evidence>
<dbReference type="CDD" id="cd07061">
    <property type="entry name" value="HP_HAP_like"/>
    <property type="match status" value="1"/>
</dbReference>
<dbReference type="PANTHER" id="PTHR20963:SF8">
    <property type="entry name" value="MULTIPLE INOSITOL POLYPHOSPHATE PHOSPHATASE 1"/>
    <property type="match status" value="1"/>
</dbReference>
<comment type="similarity">
    <text evidence="2">Belongs to the histidine acid phosphatase family. MINPP1 subfamily.</text>
</comment>
<comment type="catalytic activity">
    <reaction evidence="10">
        <text>1D-myo-inositol 1,2,5,6-tetrakisphosphate + H2O = 1D-myo-inositol 1,2,6-trisphosphate + phosphate</text>
        <dbReference type="Rhea" id="RHEA:77119"/>
        <dbReference type="ChEBI" id="CHEBI:15377"/>
        <dbReference type="ChEBI" id="CHEBI:43474"/>
        <dbReference type="ChEBI" id="CHEBI:195535"/>
        <dbReference type="ChEBI" id="CHEBI:195537"/>
        <dbReference type="EC" id="3.1.3.62"/>
    </reaction>
    <physiologicalReaction direction="left-to-right" evidence="10">
        <dbReference type="Rhea" id="RHEA:77120"/>
    </physiologicalReaction>
</comment>
<evidence type="ECO:0000313" key="15">
    <source>
        <dbReference type="EMBL" id="MBC6108970.1"/>
    </source>
</evidence>